<proteinExistence type="predicted"/>
<keyword evidence="2" id="KW-1185">Reference proteome</keyword>
<reference evidence="1 2" key="1">
    <citation type="submission" date="2022-09" db="EMBL/GenBank/DDBJ databases">
        <title>Chryseobacterium oleae sp.nov., isolated from the inter-root soil of Pyrola calliantha H. Andr. in Tibet.</title>
        <authorList>
            <person name="Li Z."/>
        </authorList>
    </citation>
    <scope>NUCLEOTIDE SEQUENCE [LARGE SCALE GENOMIC DNA]</scope>
    <source>
        <strain evidence="2">pc1-10</strain>
    </source>
</reference>
<comment type="caution">
    <text evidence="1">The sequence shown here is derived from an EMBL/GenBank/DDBJ whole genome shotgun (WGS) entry which is preliminary data.</text>
</comment>
<accession>A0ABT2ITF7</accession>
<name>A0ABT2ITF7_9FLAO</name>
<gene>
    <name evidence="1" type="ORF">N0B48_09220</name>
</gene>
<protein>
    <recommendedName>
        <fullName evidence="3">SMI1/KNR4 family protein</fullName>
    </recommendedName>
</protein>
<evidence type="ECO:0000313" key="2">
    <source>
        <dbReference type="Proteomes" id="UP001525566"/>
    </source>
</evidence>
<evidence type="ECO:0008006" key="3">
    <source>
        <dbReference type="Google" id="ProtNLM"/>
    </source>
</evidence>
<dbReference type="EMBL" id="JAOAMU010000002">
    <property type="protein sequence ID" value="MCT2562067.1"/>
    <property type="molecule type" value="Genomic_DNA"/>
</dbReference>
<sequence>MSHYTCSFTMINITEFKENLGLKEIPVELEKLIYFQDNISSGENYSQGFGILIDDKSGLKSWSEDENFLACLFPIAQANGSGSFYAIWNDGTDKTLNQMPVVVFGDEGGVHIVAENILQLLHLLTYDTEISVDFDTAYFYRDEDDYEESEDLDEYLKWMAGDYNFTQIEEPDELIKAAQDKYKEHFEQWFGQYVEY</sequence>
<organism evidence="1 2">
    <name type="scientific">Chryseobacterium herbae</name>
    <dbReference type="NCBI Taxonomy" id="2976476"/>
    <lineage>
        <taxon>Bacteria</taxon>
        <taxon>Pseudomonadati</taxon>
        <taxon>Bacteroidota</taxon>
        <taxon>Flavobacteriia</taxon>
        <taxon>Flavobacteriales</taxon>
        <taxon>Weeksellaceae</taxon>
        <taxon>Chryseobacterium group</taxon>
        <taxon>Chryseobacterium</taxon>
    </lineage>
</organism>
<dbReference type="Proteomes" id="UP001525566">
    <property type="component" value="Unassembled WGS sequence"/>
</dbReference>
<evidence type="ECO:0000313" key="1">
    <source>
        <dbReference type="EMBL" id="MCT2562067.1"/>
    </source>
</evidence>